<evidence type="ECO:0000313" key="2">
    <source>
        <dbReference type="Proteomes" id="UP001054837"/>
    </source>
</evidence>
<dbReference type="Proteomes" id="UP001054837">
    <property type="component" value="Unassembled WGS sequence"/>
</dbReference>
<reference evidence="1 2" key="1">
    <citation type="submission" date="2021-06" db="EMBL/GenBank/DDBJ databases">
        <title>Caerostris darwini draft genome.</title>
        <authorList>
            <person name="Kono N."/>
            <person name="Arakawa K."/>
        </authorList>
    </citation>
    <scope>NUCLEOTIDE SEQUENCE [LARGE SCALE GENOMIC DNA]</scope>
</reference>
<protein>
    <submittedName>
        <fullName evidence="1">Uncharacterized protein</fullName>
    </submittedName>
</protein>
<comment type="caution">
    <text evidence="1">The sequence shown here is derived from an EMBL/GenBank/DDBJ whole genome shotgun (WGS) entry which is preliminary data.</text>
</comment>
<proteinExistence type="predicted"/>
<name>A0AAV4T5M1_9ARAC</name>
<sequence length="107" mass="11923">MRCFSELTPQEVIPPRGIDARFMTEVTFTLFEGSCLQRRVGVQVAGLHRMFNVWDVGKTVAIDHPTPCGTWGLSGDLSLQCLERGEDIKVYDRGGDGVGRWPLNKKA</sequence>
<organism evidence="1 2">
    <name type="scientific">Caerostris darwini</name>
    <dbReference type="NCBI Taxonomy" id="1538125"/>
    <lineage>
        <taxon>Eukaryota</taxon>
        <taxon>Metazoa</taxon>
        <taxon>Ecdysozoa</taxon>
        <taxon>Arthropoda</taxon>
        <taxon>Chelicerata</taxon>
        <taxon>Arachnida</taxon>
        <taxon>Araneae</taxon>
        <taxon>Araneomorphae</taxon>
        <taxon>Entelegynae</taxon>
        <taxon>Araneoidea</taxon>
        <taxon>Araneidae</taxon>
        <taxon>Caerostris</taxon>
    </lineage>
</organism>
<dbReference type="EMBL" id="BPLQ01008891">
    <property type="protein sequence ID" value="GIY40202.1"/>
    <property type="molecule type" value="Genomic_DNA"/>
</dbReference>
<keyword evidence="2" id="KW-1185">Reference proteome</keyword>
<gene>
    <name evidence="1" type="ORF">CDAR_424501</name>
</gene>
<evidence type="ECO:0000313" key="1">
    <source>
        <dbReference type="EMBL" id="GIY40202.1"/>
    </source>
</evidence>
<dbReference type="AlphaFoldDB" id="A0AAV4T5M1"/>
<accession>A0AAV4T5M1</accession>